<name>A0A1R4EXE0_9MICC</name>
<protein>
    <submittedName>
        <fullName evidence="2">Uncharacterized protein</fullName>
    </submittedName>
</protein>
<evidence type="ECO:0000256" key="1">
    <source>
        <dbReference type="SAM" id="Phobius"/>
    </source>
</evidence>
<evidence type="ECO:0000313" key="3">
    <source>
        <dbReference type="Proteomes" id="UP000195913"/>
    </source>
</evidence>
<feature type="transmembrane region" description="Helical" evidence="1">
    <location>
        <begin position="6"/>
        <end position="23"/>
    </location>
</feature>
<evidence type="ECO:0000313" key="2">
    <source>
        <dbReference type="EMBL" id="SJM48318.1"/>
    </source>
</evidence>
<sequence length="53" mass="5684">MVFTIVMNILGLAMVAGVVFAVIKKDRNANANAIDAEFDDLSEDHSTTPGRGF</sequence>
<proteinExistence type="predicted"/>
<organism evidence="2 3">
    <name type="scientific">Arthrobacter rhombi</name>
    <dbReference type="NCBI Taxonomy" id="71253"/>
    <lineage>
        <taxon>Bacteria</taxon>
        <taxon>Bacillati</taxon>
        <taxon>Actinomycetota</taxon>
        <taxon>Actinomycetes</taxon>
        <taxon>Micrococcales</taxon>
        <taxon>Micrococcaceae</taxon>
        <taxon>Arthrobacter</taxon>
    </lineage>
</organism>
<dbReference type="RefSeq" id="WP_158225987.1">
    <property type="nucleotide sequence ID" value="NZ_FUHW01000007.1"/>
</dbReference>
<dbReference type="AlphaFoldDB" id="A0A1R4EXE0"/>
<accession>A0A1R4EXE0</accession>
<dbReference type="Proteomes" id="UP000195913">
    <property type="component" value="Unassembled WGS sequence"/>
</dbReference>
<keyword evidence="3" id="KW-1185">Reference proteome</keyword>
<keyword evidence="1" id="KW-0472">Membrane</keyword>
<keyword evidence="1" id="KW-1133">Transmembrane helix</keyword>
<gene>
    <name evidence="2" type="ORF">FM101_01225</name>
</gene>
<dbReference type="EMBL" id="FUHW01000007">
    <property type="protein sequence ID" value="SJM48318.1"/>
    <property type="molecule type" value="Genomic_DNA"/>
</dbReference>
<keyword evidence="1" id="KW-0812">Transmembrane</keyword>
<reference evidence="2 3" key="1">
    <citation type="submission" date="2017-02" db="EMBL/GenBank/DDBJ databases">
        <authorList>
            <person name="Peterson S.W."/>
        </authorList>
    </citation>
    <scope>NUCLEOTIDE SEQUENCE [LARGE SCALE GENOMIC DNA]</scope>
    <source>
        <strain evidence="2 3">B Ar 00.02</strain>
    </source>
</reference>